<dbReference type="GO" id="GO:0006260">
    <property type="term" value="P:DNA replication"/>
    <property type="evidence" value="ECO:0007669"/>
    <property type="project" value="InterPro"/>
</dbReference>
<dbReference type="Pfam" id="PF00436">
    <property type="entry name" value="SSB"/>
    <property type="match status" value="1"/>
</dbReference>
<proteinExistence type="predicted"/>
<dbReference type="Gene3D" id="2.40.50.140">
    <property type="entry name" value="Nucleic acid-binding proteins"/>
    <property type="match status" value="1"/>
</dbReference>
<evidence type="ECO:0000256" key="4">
    <source>
        <dbReference type="SAM" id="MobiDB-lite"/>
    </source>
</evidence>
<dbReference type="InterPro" id="IPR012340">
    <property type="entry name" value="NA-bd_OB-fold"/>
</dbReference>
<dbReference type="PROSITE" id="PS50935">
    <property type="entry name" value="SSB"/>
    <property type="match status" value="1"/>
</dbReference>
<evidence type="ECO:0000256" key="2">
    <source>
        <dbReference type="PROSITE-ProRule" id="PRU00252"/>
    </source>
</evidence>
<sequence>MSDLVTIRAVVGTEPQLSITPQGTTILKFRAATHERKRDPETGEWSDAGTNWFSVSCFRALGENAMESLQRGDRVIIFGKLQIRQFERTDGTQGTSADVEAYAVGHDLRFGTSSFNRVRFEGGEKERVSHRGSQPDTRANPEGPTVTHWPEEHPDAA</sequence>
<dbReference type="GO" id="GO:0003697">
    <property type="term" value="F:single-stranded DNA binding"/>
    <property type="evidence" value="ECO:0007669"/>
    <property type="project" value="InterPro"/>
</dbReference>
<accession>A0A5B7WU05</accession>
<reference evidence="5 6" key="1">
    <citation type="submission" date="2018-12" db="EMBL/GenBank/DDBJ databases">
        <title>Complete Genome Sequence of Glutamicibacter creatinolyticus strain LGCM259,isolated from an abscess of a 12-year-old mare in Italy.</title>
        <authorList>
            <person name="Santos R.G."/>
            <person name="Silva A.L."/>
            <person name="Seyffert N."/>
            <person name="Castro T.L.P."/>
            <person name="Attili A.R."/>
            <person name="Rifici C."/>
            <person name="Mazzullo G."/>
            <person name="Brenig B."/>
            <person name="Venanzi F."/>
            <person name="Azevedo V."/>
        </authorList>
    </citation>
    <scope>NUCLEOTIDE SEQUENCE [LARGE SCALE GENOMIC DNA]</scope>
    <source>
        <strain evidence="5 6">LGCM 259</strain>
    </source>
</reference>
<evidence type="ECO:0000313" key="5">
    <source>
        <dbReference type="EMBL" id="QCY47367.1"/>
    </source>
</evidence>
<dbReference type="Proteomes" id="UP000307000">
    <property type="component" value="Chromosome"/>
</dbReference>
<dbReference type="AlphaFoldDB" id="A0A5B7WU05"/>
<dbReference type="InterPro" id="IPR011344">
    <property type="entry name" value="ssDNA-bd"/>
</dbReference>
<protein>
    <recommendedName>
        <fullName evidence="3">Single-stranded DNA-binding protein</fullName>
    </recommendedName>
</protein>
<evidence type="ECO:0000256" key="3">
    <source>
        <dbReference type="RuleBase" id="RU000524"/>
    </source>
</evidence>
<dbReference type="RefSeq" id="WP_054820712.1">
    <property type="nucleotide sequence ID" value="NZ_BAAAGL010000016.1"/>
</dbReference>
<keyword evidence="6" id="KW-1185">Reference proteome</keyword>
<organism evidence="5 6">
    <name type="scientific">Glutamicibacter creatinolyticus</name>
    <dbReference type="NCBI Taxonomy" id="162496"/>
    <lineage>
        <taxon>Bacteria</taxon>
        <taxon>Bacillati</taxon>
        <taxon>Actinomycetota</taxon>
        <taxon>Actinomycetes</taxon>
        <taxon>Micrococcales</taxon>
        <taxon>Micrococcaceae</taxon>
        <taxon>Glutamicibacter</taxon>
    </lineage>
</organism>
<dbReference type="PANTHER" id="PTHR10302:SF0">
    <property type="entry name" value="SINGLE-STRANDED DNA-BINDING PROTEIN, MITOCHONDRIAL"/>
    <property type="match status" value="1"/>
</dbReference>
<evidence type="ECO:0000313" key="6">
    <source>
        <dbReference type="Proteomes" id="UP000307000"/>
    </source>
</evidence>
<dbReference type="EMBL" id="CP034412">
    <property type="protein sequence ID" value="QCY47367.1"/>
    <property type="molecule type" value="Genomic_DNA"/>
</dbReference>
<evidence type="ECO:0000256" key="1">
    <source>
        <dbReference type="ARBA" id="ARBA00023125"/>
    </source>
</evidence>
<feature type="region of interest" description="Disordered" evidence="4">
    <location>
        <begin position="122"/>
        <end position="157"/>
    </location>
</feature>
<dbReference type="PANTHER" id="PTHR10302">
    <property type="entry name" value="SINGLE-STRANDED DNA-BINDING PROTEIN"/>
    <property type="match status" value="1"/>
</dbReference>
<dbReference type="GO" id="GO:0009295">
    <property type="term" value="C:nucleoid"/>
    <property type="evidence" value="ECO:0007669"/>
    <property type="project" value="TreeGrafter"/>
</dbReference>
<dbReference type="SUPFAM" id="SSF50249">
    <property type="entry name" value="Nucleic acid-binding proteins"/>
    <property type="match status" value="1"/>
</dbReference>
<dbReference type="NCBIfam" id="TIGR00621">
    <property type="entry name" value="ssb"/>
    <property type="match status" value="1"/>
</dbReference>
<name>A0A5B7WU05_9MICC</name>
<dbReference type="InterPro" id="IPR000424">
    <property type="entry name" value="Primosome_PriB/ssb"/>
</dbReference>
<dbReference type="CDD" id="cd04496">
    <property type="entry name" value="SSB_OBF"/>
    <property type="match status" value="1"/>
</dbReference>
<keyword evidence="1 2" id="KW-0238">DNA-binding</keyword>
<gene>
    <name evidence="5" type="primary">ssb_1</name>
    <name evidence="5" type="ORF">GcLGCM259_1642</name>
</gene>
<dbReference type="KEGG" id="gcr:GcLGCM259_1642"/>